<evidence type="ECO:0000313" key="2">
    <source>
        <dbReference type="EMBL" id="GBL92341.1"/>
    </source>
</evidence>
<dbReference type="Proteomes" id="UP000499080">
    <property type="component" value="Unassembled WGS sequence"/>
</dbReference>
<feature type="compositionally biased region" description="Polar residues" evidence="1">
    <location>
        <begin position="81"/>
        <end position="101"/>
    </location>
</feature>
<evidence type="ECO:0000256" key="1">
    <source>
        <dbReference type="SAM" id="MobiDB-lite"/>
    </source>
</evidence>
<evidence type="ECO:0000313" key="3">
    <source>
        <dbReference type="Proteomes" id="UP000499080"/>
    </source>
</evidence>
<protein>
    <submittedName>
        <fullName evidence="2">Uncharacterized protein</fullName>
    </submittedName>
</protein>
<sequence length="101" mass="11339">MHSPGTSVTLDLTYTRPTNMAGLNWKPASIKDPTCLRTWFTLNLMWVKRPPAVGMEKCLERQMTVQVASSSSYCGSKLRVPSQNSPRIASKQNVNISKRKK</sequence>
<proteinExistence type="predicted"/>
<gene>
    <name evidence="2" type="ORF">AVEN_35870_1</name>
</gene>
<dbReference type="EMBL" id="BGPR01000085">
    <property type="protein sequence ID" value="GBL92341.1"/>
    <property type="molecule type" value="Genomic_DNA"/>
</dbReference>
<reference evidence="2 3" key="1">
    <citation type="journal article" date="2019" name="Sci. Rep.">
        <title>Orb-weaving spider Araneus ventricosus genome elucidates the spidroin gene catalogue.</title>
        <authorList>
            <person name="Kono N."/>
            <person name="Nakamura H."/>
            <person name="Ohtoshi R."/>
            <person name="Moran D.A.P."/>
            <person name="Shinohara A."/>
            <person name="Yoshida Y."/>
            <person name="Fujiwara M."/>
            <person name="Mori M."/>
            <person name="Tomita M."/>
            <person name="Arakawa K."/>
        </authorList>
    </citation>
    <scope>NUCLEOTIDE SEQUENCE [LARGE SCALE GENOMIC DNA]</scope>
</reference>
<dbReference type="AlphaFoldDB" id="A0A4Y2BJA1"/>
<comment type="caution">
    <text evidence="2">The sequence shown here is derived from an EMBL/GenBank/DDBJ whole genome shotgun (WGS) entry which is preliminary data.</text>
</comment>
<organism evidence="2 3">
    <name type="scientific">Araneus ventricosus</name>
    <name type="common">Orbweaver spider</name>
    <name type="synonym">Epeira ventricosa</name>
    <dbReference type="NCBI Taxonomy" id="182803"/>
    <lineage>
        <taxon>Eukaryota</taxon>
        <taxon>Metazoa</taxon>
        <taxon>Ecdysozoa</taxon>
        <taxon>Arthropoda</taxon>
        <taxon>Chelicerata</taxon>
        <taxon>Arachnida</taxon>
        <taxon>Araneae</taxon>
        <taxon>Araneomorphae</taxon>
        <taxon>Entelegynae</taxon>
        <taxon>Araneoidea</taxon>
        <taxon>Araneidae</taxon>
        <taxon>Araneus</taxon>
    </lineage>
</organism>
<feature type="region of interest" description="Disordered" evidence="1">
    <location>
        <begin position="76"/>
        <end position="101"/>
    </location>
</feature>
<keyword evidence="3" id="KW-1185">Reference proteome</keyword>
<name>A0A4Y2BJA1_ARAVE</name>
<accession>A0A4Y2BJA1</accession>